<dbReference type="PANTHER" id="PTHR46401">
    <property type="entry name" value="GLYCOSYLTRANSFERASE WBBK-RELATED"/>
    <property type="match status" value="1"/>
</dbReference>
<protein>
    <recommendedName>
        <fullName evidence="2">Glycosyl transferase family 1 domain-containing protein</fullName>
    </recommendedName>
</protein>
<evidence type="ECO:0000313" key="4">
    <source>
        <dbReference type="Proteomes" id="UP000232721"/>
    </source>
</evidence>
<dbReference type="Pfam" id="PF00534">
    <property type="entry name" value="Glycos_transf_1"/>
    <property type="match status" value="1"/>
</dbReference>
<evidence type="ECO:0000313" key="3">
    <source>
        <dbReference type="EMBL" id="AUC22219.1"/>
    </source>
</evidence>
<dbReference type="Gene3D" id="3.40.50.2000">
    <property type="entry name" value="Glycogen Phosphorylase B"/>
    <property type="match status" value="1"/>
</dbReference>
<reference evidence="3 4" key="1">
    <citation type="submission" date="2017-02" db="EMBL/GenBank/DDBJ databases">
        <title>Trade-off between light-utilization and light-protection in marine flavobacteria.</title>
        <authorList>
            <person name="Kumagai Y."/>
            <person name="Yoshizawa S."/>
            <person name="Kogure K."/>
            <person name="Iwasaki W."/>
        </authorList>
    </citation>
    <scope>NUCLEOTIDE SEQUENCE [LARGE SCALE GENOMIC DNA]</scope>
    <source>
        <strain evidence="3 4">KCTC 23670</strain>
    </source>
</reference>
<name>A0ABM6PZD6_9FLAO</name>
<accession>A0ABM6PZD6</accession>
<proteinExistence type="predicted"/>
<keyword evidence="4" id="KW-1185">Reference proteome</keyword>
<dbReference type="SUPFAM" id="SSF53756">
    <property type="entry name" value="UDP-Glycosyltransferase/glycogen phosphorylase"/>
    <property type="match status" value="1"/>
</dbReference>
<sequence>MKIGFFLGQSAIISGNSNGVKNQAREWSKGLVSQGHTVDELNVWGNYDWKTYDVLHIFGTGIWLHAFIIVLSKKNKNIVISPIIDSIQSPFMYKLSTFVGFEKLRLYSPTYALKKSLPYIKGVFVRSDYESLFFSKSMNLKSSKIFKVPLSFDDEICKEYNHNLKKENFCLHISSIYQERKNVIRLIKAAKKYKFKLVLAGAKGSEEQFRPLLNEIGDCKNIKVLGFITEEEMIDLYKKAKVFALPSISEGVGIVALNAAYYGCEVVLTNVGGPKEYFHPFAELVNPYSVRDIGVAVNKLLIKNQDKKLHNHILCNFKENVISKKIIKSYFKILKEYK</sequence>
<dbReference type="PANTHER" id="PTHR46401:SF2">
    <property type="entry name" value="GLYCOSYLTRANSFERASE WBBK-RELATED"/>
    <property type="match status" value="1"/>
</dbReference>
<dbReference type="InterPro" id="IPR001296">
    <property type="entry name" value="Glyco_trans_1"/>
</dbReference>
<evidence type="ECO:0000259" key="2">
    <source>
        <dbReference type="Pfam" id="PF00534"/>
    </source>
</evidence>
<dbReference type="Proteomes" id="UP000232721">
    <property type="component" value="Chromosome"/>
</dbReference>
<gene>
    <name evidence="3" type="ORF">BTO15_08990</name>
</gene>
<dbReference type="RefSeq" id="WP_208891152.1">
    <property type="nucleotide sequence ID" value="NZ_CP019336.1"/>
</dbReference>
<evidence type="ECO:0000256" key="1">
    <source>
        <dbReference type="ARBA" id="ARBA00022679"/>
    </source>
</evidence>
<organism evidence="3 4">
    <name type="scientific">Polaribacter sejongensis</name>
    <dbReference type="NCBI Taxonomy" id="985043"/>
    <lineage>
        <taxon>Bacteria</taxon>
        <taxon>Pseudomonadati</taxon>
        <taxon>Bacteroidota</taxon>
        <taxon>Flavobacteriia</taxon>
        <taxon>Flavobacteriales</taxon>
        <taxon>Flavobacteriaceae</taxon>
    </lineage>
</organism>
<dbReference type="EMBL" id="CP019336">
    <property type="protein sequence ID" value="AUC22219.1"/>
    <property type="molecule type" value="Genomic_DNA"/>
</dbReference>
<feature type="domain" description="Glycosyl transferase family 1" evidence="2">
    <location>
        <begin position="165"/>
        <end position="307"/>
    </location>
</feature>
<keyword evidence="1" id="KW-0808">Transferase</keyword>